<dbReference type="EMBL" id="CADEPM010000005">
    <property type="protein sequence ID" value="CAB3406519.1"/>
    <property type="molecule type" value="Genomic_DNA"/>
</dbReference>
<dbReference type="PANTHER" id="PTHR15836">
    <property type="entry name" value="PERIPHILIN 1"/>
    <property type="match status" value="1"/>
</dbReference>
<accession>A0A8S1EYI9</accession>
<comment type="caution">
    <text evidence="3">The sequence shown here is derived from an EMBL/GenBank/DDBJ whole genome shotgun (WGS) entry which is preliminary data.</text>
</comment>
<dbReference type="GO" id="GO:0045892">
    <property type="term" value="P:negative regulation of DNA-templated transcription"/>
    <property type="evidence" value="ECO:0007669"/>
    <property type="project" value="InterPro"/>
</dbReference>
<feature type="compositionally biased region" description="Low complexity" evidence="1">
    <location>
        <begin position="363"/>
        <end position="373"/>
    </location>
</feature>
<dbReference type="GO" id="GO:0005654">
    <property type="term" value="C:nucleoplasm"/>
    <property type="evidence" value="ECO:0007669"/>
    <property type="project" value="TreeGrafter"/>
</dbReference>
<dbReference type="GO" id="GO:0045814">
    <property type="term" value="P:negative regulation of gene expression, epigenetic"/>
    <property type="evidence" value="ECO:0007669"/>
    <property type="project" value="TreeGrafter"/>
</dbReference>
<feature type="domain" description="Periphilin-1 C-terminal" evidence="2">
    <location>
        <begin position="473"/>
        <end position="538"/>
    </location>
</feature>
<evidence type="ECO:0000256" key="1">
    <source>
        <dbReference type="SAM" id="MobiDB-lite"/>
    </source>
</evidence>
<dbReference type="InterPro" id="IPR012677">
    <property type="entry name" value="Nucleotide-bd_a/b_plait_sf"/>
</dbReference>
<dbReference type="GO" id="GO:0097355">
    <property type="term" value="P:protein localization to heterochromatin"/>
    <property type="evidence" value="ECO:0007669"/>
    <property type="project" value="TreeGrafter"/>
</dbReference>
<feature type="region of interest" description="Disordered" evidence="1">
    <location>
        <begin position="352"/>
        <end position="373"/>
    </location>
</feature>
<dbReference type="Pfam" id="PF25234">
    <property type="entry name" value="Periphilin_C"/>
    <property type="match status" value="1"/>
</dbReference>
<proteinExistence type="predicted"/>
<dbReference type="PANTHER" id="PTHR15836:SF4">
    <property type="entry name" value="PERIPHILIN-1"/>
    <property type="match status" value="1"/>
</dbReference>
<feature type="compositionally biased region" description="Basic and acidic residues" evidence="1">
    <location>
        <begin position="119"/>
        <end position="138"/>
    </location>
</feature>
<dbReference type="OrthoDB" id="8933311at2759"/>
<dbReference type="GO" id="GO:0003676">
    <property type="term" value="F:nucleic acid binding"/>
    <property type="evidence" value="ECO:0007669"/>
    <property type="project" value="InterPro"/>
</dbReference>
<dbReference type="InterPro" id="IPR035979">
    <property type="entry name" value="RBD_domain_sf"/>
</dbReference>
<feature type="compositionally biased region" description="Pro residues" evidence="1">
    <location>
        <begin position="247"/>
        <end position="290"/>
    </location>
</feature>
<feature type="region of interest" description="Disordered" evidence="1">
    <location>
        <begin position="115"/>
        <end position="302"/>
    </location>
</feature>
<feature type="compositionally biased region" description="Basic residues" evidence="1">
    <location>
        <begin position="146"/>
        <end position="162"/>
    </location>
</feature>
<evidence type="ECO:0000313" key="4">
    <source>
        <dbReference type="Proteomes" id="UP000494206"/>
    </source>
</evidence>
<dbReference type="AlphaFoldDB" id="A0A8S1EYI9"/>
<evidence type="ECO:0000259" key="2">
    <source>
        <dbReference type="Pfam" id="PF25234"/>
    </source>
</evidence>
<dbReference type="SUPFAM" id="SSF54928">
    <property type="entry name" value="RNA-binding domain, RBD"/>
    <property type="match status" value="1"/>
</dbReference>
<dbReference type="Proteomes" id="UP000494206">
    <property type="component" value="Unassembled WGS sequence"/>
</dbReference>
<dbReference type="InterPro" id="IPR028851">
    <property type="entry name" value="Pphln1"/>
</dbReference>
<gene>
    <name evidence="3" type="ORF">CBOVIS_LOCUS8582</name>
</gene>
<reference evidence="3 4" key="1">
    <citation type="submission" date="2020-04" db="EMBL/GenBank/DDBJ databases">
        <authorList>
            <person name="Laetsch R D."/>
            <person name="Stevens L."/>
            <person name="Kumar S."/>
            <person name="Blaxter L. M."/>
        </authorList>
    </citation>
    <scope>NUCLEOTIDE SEQUENCE [LARGE SCALE GENOMIC DNA]</scope>
</reference>
<sequence length="543" mass="61450">MAYNNGGYRNRRINEQDVPESKHTVFVRGLTGDIQTDDIKYVSFKEYLSPRIGRVTFDFVKVTQDRSKIFVAIRFETRDEAREFMDKYMDREFMGCRCELTWFRDIRRYAAYQAAKSMKRNEGERRRRRRSDSDETGRESSPPSRAHTRSRSRSPSRRRSRSTSRGSESKRSRSRSRHASPAMSDSDDEIERKKSRRSNSSDDYSPSNRRRGADVSDIAASPISDRSRSPAVGRKPMACLVKRGETPPLPPPREPSPIPVVAPPPRHPSPTPVAPPPKEPSPSGFIPPPSVQEEDSFAAKPSMIPNKEIKFKLRGVDELMTPTACAVQNTKIVVGLETDEPPKTVVRENMAPPPPPSSWGLQASTPSETSTLTTSTYASYPLVSAKSEPESPAANHSQLNGFRDSVKRYPTTDKMFGHLKEFQSTLISSVKYEPKEESFESLNALRLSSLANDEDMESQRNAERERKLAALNEEQQLRFTIKKKQFELAYKSDCQTYAIVTKALLSKDESLAGPIKVALLENIDDLYQQFLKRIDDFLDTLAV</sequence>
<keyword evidence="4" id="KW-1185">Reference proteome</keyword>
<protein>
    <recommendedName>
        <fullName evidence="2">Periphilin-1 C-terminal domain-containing protein</fullName>
    </recommendedName>
</protein>
<dbReference type="Gene3D" id="3.30.70.330">
    <property type="match status" value="1"/>
</dbReference>
<evidence type="ECO:0000313" key="3">
    <source>
        <dbReference type="EMBL" id="CAB3406519.1"/>
    </source>
</evidence>
<name>A0A8S1EYI9_9PELO</name>
<dbReference type="InterPro" id="IPR057603">
    <property type="entry name" value="Periphilin-1_C"/>
</dbReference>
<organism evidence="3 4">
    <name type="scientific">Caenorhabditis bovis</name>
    <dbReference type="NCBI Taxonomy" id="2654633"/>
    <lineage>
        <taxon>Eukaryota</taxon>
        <taxon>Metazoa</taxon>
        <taxon>Ecdysozoa</taxon>
        <taxon>Nematoda</taxon>
        <taxon>Chromadorea</taxon>
        <taxon>Rhabditida</taxon>
        <taxon>Rhabditina</taxon>
        <taxon>Rhabditomorpha</taxon>
        <taxon>Rhabditoidea</taxon>
        <taxon>Rhabditidae</taxon>
        <taxon>Peloderinae</taxon>
        <taxon>Caenorhabditis</taxon>
    </lineage>
</organism>